<evidence type="ECO:0000313" key="4">
    <source>
        <dbReference type="Proteomes" id="UP000199608"/>
    </source>
</evidence>
<keyword evidence="1" id="KW-0472">Membrane</keyword>
<dbReference type="EMBL" id="FNLL01000003">
    <property type="protein sequence ID" value="SDT97865.1"/>
    <property type="molecule type" value="Genomic_DNA"/>
</dbReference>
<evidence type="ECO:0000259" key="2">
    <source>
        <dbReference type="Pfam" id="PF07811"/>
    </source>
</evidence>
<evidence type="ECO:0000313" key="3">
    <source>
        <dbReference type="EMBL" id="SDT97865.1"/>
    </source>
</evidence>
<protein>
    <submittedName>
        <fullName evidence="3">TadE-like protein</fullName>
    </submittedName>
</protein>
<accession>A0A1H2ES11</accession>
<dbReference type="RefSeq" id="WP_092232153.1">
    <property type="nucleotide sequence ID" value="NZ_FNLL01000003.1"/>
</dbReference>
<evidence type="ECO:0000256" key="1">
    <source>
        <dbReference type="SAM" id="Phobius"/>
    </source>
</evidence>
<dbReference type="Proteomes" id="UP000199608">
    <property type="component" value="Unassembled WGS sequence"/>
</dbReference>
<sequence length="158" mass="17485">MKNLNKLNKKDEGAALIEFAIVLPLLLILIFGTIEFGLYLFNTQVLTNAAREGARRGVIMRSQPRSVSEEDAAVVARVMQFVDNNLVTFGNFSFGEDDIIVYSVVDESTGDPMPRVEGDLGFGKDLIVTANFTYDFLFISTLGIGPIDIKPVSRMKME</sequence>
<dbReference type="AlphaFoldDB" id="A0A1H2ES11"/>
<name>A0A1H2ES11_9BACT</name>
<gene>
    <name evidence="3" type="ORF">SAMN04487931_103316</name>
</gene>
<feature type="domain" description="TadE-like" evidence="2">
    <location>
        <begin position="13"/>
        <end position="55"/>
    </location>
</feature>
<keyword evidence="4" id="KW-1185">Reference proteome</keyword>
<reference evidence="4" key="1">
    <citation type="submission" date="2016-10" db="EMBL/GenBank/DDBJ databases">
        <authorList>
            <person name="Varghese N."/>
            <person name="Submissions S."/>
        </authorList>
    </citation>
    <scope>NUCLEOTIDE SEQUENCE [LARGE SCALE GENOMIC DNA]</scope>
    <source>
        <strain evidence="4">DSM 3384</strain>
    </source>
</reference>
<dbReference type="Pfam" id="PF07811">
    <property type="entry name" value="TadE"/>
    <property type="match status" value="1"/>
</dbReference>
<feature type="transmembrane region" description="Helical" evidence="1">
    <location>
        <begin position="21"/>
        <end position="41"/>
    </location>
</feature>
<dbReference type="InterPro" id="IPR012495">
    <property type="entry name" value="TadE-like_dom"/>
</dbReference>
<keyword evidence="1" id="KW-0812">Transmembrane</keyword>
<organism evidence="3 4">
    <name type="scientific">Desulfobacula phenolica</name>
    <dbReference type="NCBI Taxonomy" id="90732"/>
    <lineage>
        <taxon>Bacteria</taxon>
        <taxon>Pseudomonadati</taxon>
        <taxon>Thermodesulfobacteriota</taxon>
        <taxon>Desulfobacteria</taxon>
        <taxon>Desulfobacterales</taxon>
        <taxon>Desulfobacteraceae</taxon>
        <taxon>Desulfobacula</taxon>
    </lineage>
</organism>
<proteinExistence type="predicted"/>
<keyword evidence="1" id="KW-1133">Transmembrane helix</keyword>